<organism evidence="2 3">
    <name type="scientific">Plakobranchus ocellatus</name>
    <dbReference type="NCBI Taxonomy" id="259542"/>
    <lineage>
        <taxon>Eukaryota</taxon>
        <taxon>Metazoa</taxon>
        <taxon>Spiralia</taxon>
        <taxon>Lophotrochozoa</taxon>
        <taxon>Mollusca</taxon>
        <taxon>Gastropoda</taxon>
        <taxon>Heterobranchia</taxon>
        <taxon>Euthyneura</taxon>
        <taxon>Panpulmonata</taxon>
        <taxon>Sacoglossa</taxon>
        <taxon>Placobranchoidea</taxon>
        <taxon>Plakobranchidae</taxon>
        <taxon>Plakobranchus</taxon>
    </lineage>
</organism>
<dbReference type="GO" id="GO:0046983">
    <property type="term" value="F:protein dimerization activity"/>
    <property type="evidence" value="ECO:0007669"/>
    <property type="project" value="InterPro"/>
</dbReference>
<sequence length="182" mass="20538">MWWEELKHVADENGQSVALTLARVTQGLLTIPHSSAGCKRIFSVVRQIRTDQRSCLKENTLEVNAPRLNLLKVAMESKFRKSEEATEETQNECEDIDLSKAAQLKIEKTVYQFYVSASTSEKKQIHAEIFSLLSTLLGPDRLASAMAAVRARTHYATVLKTFRFGTGVMQALLWYLILESCV</sequence>
<dbReference type="AlphaFoldDB" id="A0AAV4BBM0"/>
<evidence type="ECO:0000313" key="3">
    <source>
        <dbReference type="Proteomes" id="UP000735302"/>
    </source>
</evidence>
<dbReference type="EMBL" id="BLXT01004673">
    <property type="protein sequence ID" value="GFO16532.1"/>
    <property type="molecule type" value="Genomic_DNA"/>
</dbReference>
<dbReference type="InterPro" id="IPR008906">
    <property type="entry name" value="HATC_C_dom"/>
</dbReference>
<evidence type="ECO:0000313" key="2">
    <source>
        <dbReference type="EMBL" id="GFO16532.1"/>
    </source>
</evidence>
<accession>A0AAV4BBM0</accession>
<evidence type="ECO:0000259" key="1">
    <source>
        <dbReference type="Pfam" id="PF05699"/>
    </source>
</evidence>
<gene>
    <name evidence="2" type="ORF">PoB_004303700</name>
</gene>
<comment type="caution">
    <text evidence="2">The sequence shown here is derived from an EMBL/GenBank/DDBJ whole genome shotgun (WGS) entry which is preliminary data.</text>
</comment>
<name>A0AAV4BBM0_9GAST</name>
<keyword evidence="3" id="KW-1185">Reference proteome</keyword>
<protein>
    <recommendedName>
        <fullName evidence="1">HAT C-terminal dimerisation domain-containing protein</fullName>
    </recommendedName>
</protein>
<reference evidence="2 3" key="1">
    <citation type="journal article" date="2021" name="Elife">
        <title>Chloroplast acquisition without the gene transfer in kleptoplastic sea slugs, Plakobranchus ocellatus.</title>
        <authorList>
            <person name="Maeda T."/>
            <person name="Takahashi S."/>
            <person name="Yoshida T."/>
            <person name="Shimamura S."/>
            <person name="Takaki Y."/>
            <person name="Nagai Y."/>
            <person name="Toyoda A."/>
            <person name="Suzuki Y."/>
            <person name="Arimoto A."/>
            <person name="Ishii H."/>
            <person name="Satoh N."/>
            <person name="Nishiyama T."/>
            <person name="Hasebe M."/>
            <person name="Maruyama T."/>
            <person name="Minagawa J."/>
            <person name="Obokata J."/>
            <person name="Shigenobu S."/>
        </authorList>
    </citation>
    <scope>NUCLEOTIDE SEQUENCE [LARGE SCALE GENOMIC DNA]</scope>
</reference>
<proteinExistence type="predicted"/>
<feature type="domain" description="HAT C-terminal dimerisation" evidence="1">
    <location>
        <begin position="19"/>
        <end position="62"/>
    </location>
</feature>
<dbReference type="Proteomes" id="UP000735302">
    <property type="component" value="Unassembled WGS sequence"/>
</dbReference>
<dbReference type="Pfam" id="PF05699">
    <property type="entry name" value="Dimer_Tnp_hAT"/>
    <property type="match status" value="1"/>
</dbReference>